<dbReference type="EMBL" id="QFZK01000025">
    <property type="protein sequence ID" value="RFO95001.1"/>
    <property type="molecule type" value="Genomic_DNA"/>
</dbReference>
<comment type="caution">
    <text evidence="2">The sequence shown here is derived from an EMBL/GenBank/DDBJ whole genome shotgun (WGS) entry which is preliminary data.</text>
</comment>
<sequence length="70" mass="7352">MNVDRITHIAATLVLVLLLSGHLETVWEGWRTSGEAPAQPVPEVTQESGGGSAHWPASMSLATLMGAAFP</sequence>
<feature type="region of interest" description="Disordered" evidence="1">
    <location>
        <begin position="33"/>
        <end position="53"/>
    </location>
</feature>
<dbReference type="AlphaFoldDB" id="A0A3E1R736"/>
<dbReference type="Proteomes" id="UP000260665">
    <property type="component" value="Unassembled WGS sequence"/>
</dbReference>
<evidence type="ECO:0000313" key="2">
    <source>
        <dbReference type="EMBL" id="RFO95001.1"/>
    </source>
</evidence>
<keyword evidence="3" id="KW-1185">Reference proteome</keyword>
<evidence type="ECO:0000313" key="3">
    <source>
        <dbReference type="Proteomes" id="UP000260665"/>
    </source>
</evidence>
<dbReference type="RefSeq" id="WP_117180100.1">
    <property type="nucleotide sequence ID" value="NZ_QFZK01000025.1"/>
</dbReference>
<proteinExistence type="predicted"/>
<organism evidence="2 3">
    <name type="scientific">Rhodoferax lacus</name>
    <dbReference type="NCBI Taxonomy" id="2184758"/>
    <lineage>
        <taxon>Bacteria</taxon>
        <taxon>Pseudomonadati</taxon>
        <taxon>Pseudomonadota</taxon>
        <taxon>Betaproteobacteria</taxon>
        <taxon>Burkholderiales</taxon>
        <taxon>Comamonadaceae</taxon>
        <taxon>Rhodoferax</taxon>
    </lineage>
</organism>
<reference evidence="2 3" key="1">
    <citation type="submission" date="2018-05" db="EMBL/GenBank/DDBJ databases">
        <title>Rhodoferax soyangensis sp.nov., isolated from an oligotrophic freshwater lake.</title>
        <authorList>
            <person name="Park M."/>
        </authorList>
    </citation>
    <scope>NUCLEOTIDE SEQUENCE [LARGE SCALE GENOMIC DNA]</scope>
    <source>
        <strain evidence="2 3">IMCC26218</strain>
    </source>
</reference>
<accession>A0A3E1R736</accession>
<protein>
    <submittedName>
        <fullName evidence="2">Uncharacterized protein</fullName>
    </submittedName>
</protein>
<gene>
    <name evidence="2" type="ORF">DIC66_20765</name>
</gene>
<evidence type="ECO:0000256" key="1">
    <source>
        <dbReference type="SAM" id="MobiDB-lite"/>
    </source>
</evidence>
<name>A0A3E1R736_9BURK</name>